<proteinExistence type="predicted"/>
<comment type="caution">
    <text evidence="2">The sequence shown here is derived from an EMBL/GenBank/DDBJ whole genome shotgun (WGS) entry which is preliminary data.</text>
</comment>
<dbReference type="Proteomes" id="UP000260943">
    <property type="component" value="Unassembled WGS sequence"/>
</dbReference>
<dbReference type="InterPro" id="IPR007421">
    <property type="entry name" value="Schlafen_AlbA_2_dom"/>
</dbReference>
<name>A0A3E4QYV3_9ACTN</name>
<dbReference type="PANTHER" id="PTHR30595:SF6">
    <property type="entry name" value="SCHLAFEN ALBA-2 DOMAIN-CONTAINING PROTEIN"/>
    <property type="match status" value="1"/>
</dbReference>
<dbReference type="PANTHER" id="PTHR30595">
    <property type="entry name" value="GLPR-RELATED TRANSCRIPTIONAL REPRESSOR"/>
    <property type="match status" value="1"/>
</dbReference>
<dbReference type="Pfam" id="PF04326">
    <property type="entry name" value="SLFN_AlbA_2"/>
    <property type="match status" value="1"/>
</dbReference>
<organism evidence="2 3">
    <name type="scientific">Collinsella tanakaei</name>
    <dbReference type="NCBI Taxonomy" id="626935"/>
    <lineage>
        <taxon>Bacteria</taxon>
        <taxon>Bacillati</taxon>
        <taxon>Actinomycetota</taxon>
        <taxon>Coriobacteriia</taxon>
        <taxon>Coriobacteriales</taxon>
        <taxon>Coriobacteriaceae</taxon>
        <taxon>Collinsella</taxon>
    </lineage>
</organism>
<dbReference type="InterPro" id="IPR036388">
    <property type="entry name" value="WH-like_DNA-bd_sf"/>
</dbReference>
<dbReference type="AlphaFoldDB" id="A0A3E4QYV3"/>
<dbReference type="RefSeq" id="WP_117678871.1">
    <property type="nucleotide sequence ID" value="NZ_QSRJ01000001.1"/>
</dbReference>
<reference evidence="2 3" key="1">
    <citation type="submission" date="2018-08" db="EMBL/GenBank/DDBJ databases">
        <title>A genome reference for cultivated species of the human gut microbiota.</title>
        <authorList>
            <person name="Zou Y."/>
            <person name="Xue W."/>
            <person name="Luo G."/>
        </authorList>
    </citation>
    <scope>NUCLEOTIDE SEQUENCE [LARGE SCALE GENOMIC DNA]</scope>
    <source>
        <strain evidence="2 3">TF08-14</strain>
    </source>
</reference>
<feature type="domain" description="Schlafen AlbA-2" evidence="1">
    <location>
        <begin position="6"/>
        <end position="119"/>
    </location>
</feature>
<gene>
    <name evidence="2" type="ORF">DXC81_01620</name>
</gene>
<accession>A0A3E4QYV3</accession>
<dbReference type="InterPro" id="IPR038475">
    <property type="entry name" value="RecG_C_sf"/>
</dbReference>
<evidence type="ECO:0000259" key="1">
    <source>
        <dbReference type="Pfam" id="PF04326"/>
    </source>
</evidence>
<dbReference type="Gene3D" id="1.10.10.10">
    <property type="entry name" value="Winged helix-like DNA-binding domain superfamily/Winged helix DNA-binding domain"/>
    <property type="match status" value="1"/>
</dbReference>
<dbReference type="Gene3D" id="3.30.950.30">
    <property type="entry name" value="Schlafen, AAA domain"/>
    <property type="match status" value="1"/>
</dbReference>
<evidence type="ECO:0000313" key="2">
    <source>
        <dbReference type="EMBL" id="RGL12380.1"/>
    </source>
</evidence>
<dbReference type="Gene3D" id="3.30.565.60">
    <property type="match status" value="1"/>
</dbReference>
<dbReference type="SUPFAM" id="SSF46785">
    <property type="entry name" value="Winged helix' DNA-binding domain"/>
    <property type="match status" value="1"/>
</dbReference>
<dbReference type="EMBL" id="QSRJ01000001">
    <property type="protein sequence ID" value="RGL12380.1"/>
    <property type="molecule type" value="Genomic_DNA"/>
</dbReference>
<evidence type="ECO:0000313" key="3">
    <source>
        <dbReference type="Proteomes" id="UP000260943"/>
    </source>
</evidence>
<dbReference type="InterPro" id="IPR038461">
    <property type="entry name" value="Schlafen_AlbA_2_dom_sf"/>
</dbReference>
<dbReference type="Pfam" id="PF13749">
    <property type="entry name" value="HATPase_c_4"/>
    <property type="match status" value="1"/>
</dbReference>
<sequence length="432" mass="47787">MIKRVESSQVEFKQSVCAGAIKTIVAFANTEGGDLYIGVEDDGEIIGICNLDEELTRLSNMMRDSIRPDILMNCSIRPESIDGKSVILVHVERGTKRPYYLASKGPRPEGVFIRSGAATLPSSESGILHMIQQSEQDTFESRPSLLQDLTFDYASAEFSRKTISFGANELRTLGARTATGSYTNLGLLLSDQCPSTIKAALFSDDERTAFTFREEYSGSILKQLADAYSFLERNNHYKMSFDGLERIDHHDIPPVALREALINSVAHREYALSGPTLISVMPNKVEIVSLGGLPLGIDYSDLSAHISMPRNKLLSNVFFRLELIEAYGTGIERMRNSYNDSGTQPTIRITPNTFTVELPNRNAPRPELANEAGSDVEVRSILGDGKARSRKEIQDELGVSQSTAIRLLKELETQGHVKRVGSGKNTRYAITR</sequence>
<dbReference type="InterPro" id="IPR036390">
    <property type="entry name" value="WH_DNA-bd_sf"/>
</dbReference>
<protein>
    <submittedName>
        <fullName evidence="2">AAA family ATPase</fullName>
    </submittedName>
</protein>